<gene>
    <name evidence="7" type="ORF">K8G79_10780</name>
</gene>
<dbReference type="GO" id="GO:0015627">
    <property type="term" value="C:type II protein secretion system complex"/>
    <property type="evidence" value="ECO:0007669"/>
    <property type="project" value="InterPro"/>
</dbReference>
<evidence type="ECO:0000313" key="7">
    <source>
        <dbReference type="EMBL" id="MBZ0160600.1"/>
    </source>
</evidence>
<dbReference type="GO" id="GO:0015628">
    <property type="term" value="P:protein secretion by the type II secretion system"/>
    <property type="evidence" value="ECO:0007669"/>
    <property type="project" value="InterPro"/>
</dbReference>
<reference evidence="7 8" key="1">
    <citation type="journal article" date="2021" name="bioRxiv">
        <title>Unraveling nitrogen, sulfur and carbon metabolic pathways and microbial community transcriptional responses to substrate deprivation and toxicity stresses in a bioreactor mimicking anoxic brackish coastal sediment conditions.</title>
        <authorList>
            <person name="Martins P.D."/>
            <person name="Echeveste M.J."/>
            <person name="Arshad A."/>
            <person name="Kurth J."/>
            <person name="Ouboter H."/>
            <person name="Jetten M.S.M."/>
            <person name="Welte C.U."/>
        </authorList>
    </citation>
    <scope>NUCLEOTIDE SEQUENCE [LARGE SCALE GENOMIC DNA]</scope>
    <source>
        <strain evidence="7">MAG_38</strain>
    </source>
</reference>
<keyword evidence="5 6" id="KW-0472">Membrane</keyword>
<dbReference type="Gene3D" id="3.30.700.10">
    <property type="entry name" value="Glycoprotein, Type 4 Pilin"/>
    <property type="match status" value="1"/>
</dbReference>
<evidence type="ECO:0000313" key="8">
    <source>
        <dbReference type="Proteomes" id="UP001197609"/>
    </source>
</evidence>
<dbReference type="PANTHER" id="PTHR30093">
    <property type="entry name" value="GENERAL SECRETION PATHWAY PROTEIN G"/>
    <property type="match status" value="1"/>
</dbReference>
<dbReference type="Proteomes" id="UP001197609">
    <property type="component" value="Unassembled WGS sequence"/>
</dbReference>
<organism evidence="7 8">
    <name type="scientific">Candidatus Methylomirabilis tolerans</name>
    <dbReference type="NCBI Taxonomy" id="3123416"/>
    <lineage>
        <taxon>Bacteria</taxon>
        <taxon>Candidatus Methylomirabilota</taxon>
        <taxon>Candidatus Methylomirabilia</taxon>
        <taxon>Candidatus Methylomirabilales</taxon>
        <taxon>Candidatus Methylomirabilaceae</taxon>
        <taxon>Candidatus Methylomirabilis</taxon>
    </lineage>
</organism>
<dbReference type="PROSITE" id="PS00409">
    <property type="entry name" value="PROKAR_NTER_METHYL"/>
    <property type="match status" value="1"/>
</dbReference>
<evidence type="ECO:0000256" key="4">
    <source>
        <dbReference type="ARBA" id="ARBA00022989"/>
    </source>
</evidence>
<keyword evidence="2" id="KW-0488">Methylation</keyword>
<dbReference type="NCBIfam" id="TIGR02532">
    <property type="entry name" value="IV_pilin_GFxxxE"/>
    <property type="match status" value="1"/>
</dbReference>
<comment type="subcellular location">
    <subcellularLocation>
        <location evidence="1">Membrane</location>
        <topology evidence="1">Single-pass membrane protein</topology>
    </subcellularLocation>
</comment>
<dbReference type="PRINTS" id="PR00813">
    <property type="entry name" value="BCTERIALGSPG"/>
</dbReference>
<evidence type="ECO:0000256" key="6">
    <source>
        <dbReference type="SAM" id="Phobius"/>
    </source>
</evidence>
<keyword evidence="4 6" id="KW-1133">Transmembrane helix</keyword>
<accession>A0AAJ1ALC7</accession>
<dbReference type="InterPro" id="IPR000983">
    <property type="entry name" value="Bac_GSPG_pilin"/>
</dbReference>
<dbReference type="EMBL" id="JAIOIU010000136">
    <property type="protein sequence ID" value="MBZ0160600.1"/>
    <property type="molecule type" value="Genomic_DNA"/>
</dbReference>
<protein>
    <submittedName>
        <fullName evidence="7">Prepilin-type N-terminal cleavage/methylation domain-containing protein</fullName>
    </submittedName>
</protein>
<evidence type="ECO:0000256" key="1">
    <source>
        <dbReference type="ARBA" id="ARBA00004167"/>
    </source>
</evidence>
<dbReference type="InterPro" id="IPR012902">
    <property type="entry name" value="N_methyl_site"/>
</dbReference>
<keyword evidence="3 6" id="KW-0812">Transmembrane</keyword>
<evidence type="ECO:0000256" key="2">
    <source>
        <dbReference type="ARBA" id="ARBA00022481"/>
    </source>
</evidence>
<evidence type="ECO:0000256" key="3">
    <source>
        <dbReference type="ARBA" id="ARBA00022692"/>
    </source>
</evidence>
<dbReference type="AlphaFoldDB" id="A0AAJ1ALC7"/>
<sequence length="158" mass="15614">MGRKGGFTLIELLMVVAIIGILAAIALPVYANIQAKARVGKAQADIRTLASAIVTYQAHCGVLPPVANVAIDCNAGVAPADGSGAAPGALAKSQTNLQNQVAGAFIAANPNVPTGWTGSALNGNYRYTIAGGGTTFTVCATGDNTGASTDGTVNCAAP</sequence>
<feature type="transmembrane region" description="Helical" evidence="6">
    <location>
        <begin position="12"/>
        <end position="31"/>
    </location>
</feature>
<dbReference type="PANTHER" id="PTHR30093:SF44">
    <property type="entry name" value="TYPE II SECRETION SYSTEM CORE PROTEIN G"/>
    <property type="match status" value="1"/>
</dbReference>
<proteinExistence type="predicted"/>
<dbReference type="InterPro" id="IPR045584">
    <property type="entry name" value="Pilin-like"/>
</dbReference>
<dbReference type="Pfam" id="PF07963">
    <property type="entry name" value="N_methyl"/>
    <property type="match status" value="1"/>
</dbReference>
<dbReference type="SUPFAM" id="SSF54523">
    <property type="entry name" value="Pili subunits"/>
    <property type="match status" value="1"/>
</dbReference>
<comment type="caution">
    <text evidence="7">The sequence shown here is derived from an EMBL/GenBank/DDBJ whole genome shotgun (WGS) entry which is preliminary data.</text>
</comment>
<evidence type="ECO:0000256" key="5">
    <source>
        <dbReference type="ARBA" id="ARBA00023136"/>
    </source>
</evidence>
<dbReference type="GO" id="GO:0016020">
    <property type="term" value="C:membrane"/>
    <property type="evidence" value="ECO:0007669"/>
    <property type="project" value="UniProtKB-SubCell"/>
</dbReference>
<name>A0AAJ1ALC7_9BACT</name>